<keyword evidence="10" id="KW-1185">Reference proteome</keyword>
<evidence type="ECO:0000313" key="9">
    <source>
        <dbReference type="EMBL" id="MDW5598044.1"/>
    </source>
</evidence>
<dbReference type="Gene3D" id="1.20.1640.10">
    <property type="entry name" value="Multidrug efflux transporter AcrB transmembrane domain"/>
    <property type="match status" value="2"/>
</dbReference>
<keyword evidence="5 7" id="KW-0472">Membrane</keyword>
<name>A0ABU4HY07_9ACTN</name>
<feature type="transmembrane region" description="Helical" evidence="7">
    <location>
        <begin position="556"/>
        <end position="577"/>
    </location>
</feature>
<accession>A0ABU4HY07</accession>
<organism evidence="9 10">
    <name type="scientific">Conexibacter stalactiti</name>
    <dbReference type="NCBI Taxonomy" id="1940611"/>
    <lineage>
        <taxon>Bacteria</taxon>
        <taxon>Bacillati</taxon>
        <taxon>Actinomycetota</taxon>
        <taxon>Thermoleophilia</taxon>
        <taxon>Solirubrobacterales</taxon>
        <taxon>Conexibacteraceae</taxon>
        <taxon>Conexibacter</taxon>
    </lineage>
</organism>
<evidence type="ECO:0000256" key="4">
    <source>
        <dbReference type="ARBA" id="ARBA00022989"/>
    </source>
</evidence>
<sequence>MKHNLAARMAHWSAHHRKLAIFGWLALVLIVFVAGNAIGSKQISDVDQFSGESHRAEQALDRADMRPTREVVFLRNRALTVRAPEFRRAIAEVSARLATVPHVENVRSPLTGGGTVSPDGHAALVDFQIAGDSIEAADRVDPTLAATAAVQANHPDFEIEQFGAASAEKAINETINDDLAKAGELSLPITLIILVLTFGTLVAAGIPLLMGITAVIGALGVVAITSHLLPIDSNLSAVILLIGLAVGVDYSLFYLRREREERAAGREPEPALAAAAATSGRAVLISGMTVIAAMAGMFLSGDNTFMSFAEGTIIVVAIAMFASLTLLPALLSWLGDRVEKGRVPLLGRRRRAAGQSRFWSALVGRVMHRPGLSLVLAGGLLVLLAIPALGMKTVNSGVDDLPQDLPVIVTYDKVRAVFPVEGVVATVVVEADDVRSPAVTGAIARLAAAVDRSDAFLPGTQVTYSADGTVAQIDVPTVGNGTDTASVGALDEIRDEIVPATVGTVQGTSVNVTGDAASSVDFNNQLNGRLPLIFAFVFALAFLLMLVTFRSLVIPLTAIVLNLLSVGAAYGILVLIFQDGNLESLIGFSSNGGVTNWLPLFLFVVLFGLSMDYHVFILSRVRELHDRGMPTAEAVRQGISTTAGTVTSAAVVMVGVFAVFATLSFIDFKELGIGLAVAVLIDATIVRGVLVPASMKLLGDWNWYLPRWLEWLPRVGAERDTTPPPPPPRGTGGKMPVGA</sequence>
<feature type="transmembrane region" description="Helical" evidence="7">
    <location>
        <begin position="185"/>
        <end position="203"/>
    </location>
</feature>
<feature type="region of interest" description="Disordered" evidence="6">
    <location>
        <begin position="717"/>
        <end position="739"/>
    </location>
</feature>
<dbReference type="PANTHER" id="PTHR33406:SF13">
    <property type="entry name" value="MEMBRANE PROTEIN YDFJ"/>
    <property type="match status" value="1"/>
</dbReference>
<feature type="transmembrane region" description="Helical" evidence="7">
    <location>
        <begin position="597"/>
        <end position="618"/>
    </location>
</feature>
<feature type="transmembrane region" description="Helical" evidence="7">
    <location>
        <begin position="530"/>
        <end position="549"/>
    </location>
</feature>
<dbReference type="PROSITE" id="PS50156">
    <property type="entry name" value="SSD"/>
    <property type="match status" value="1"/>
</dbReference>
<comment type="caution">
    <text evidence="9">The sequence shown here is derived from an EMBL/GenBank/DDBJ whole genome shotgun (WGS) entry which is preliminary data.</text>
</comment>
<keyword evidence="4 7" id="KW-1133">Transmembrane helix</keyword>
<keyword evidence="2" id="KW-1003">Cell membrane</keyword>
<evidence type="ECO:0000256" key="2">
    <source>
        <dbReference type="ARBA" id="ARBA00022475"/>
    </source>
</evidence>
<dbReference type="InterPro" id="IPR050545">
    <property type="entry name" value="Mycobact_MmpL"/>
</dbReference>
<feature type="transmembrane region" description="Helical" evidence="7">
    <location>
        <begin position="639"/>
        <end position="665"/>
    </location>
</feature>
<feature type="transmembrane region" description="Helical" evidence="7">
    <location>
        <begin position="282"/>
        <end position="301"/>
    </location>
</feature>
<proteinExistence type="predicted"/>
<dbReference type="InterPro" id="IPR000731">
    <property type="entry name" value="SSD"/>
</dbReference>
<evidence type="ECO:0000256" key="1">
    <source>
        <dbReference type="ARBA" id="ARBA00004651"/>
    </source>
</evidence>
<feature type="compositionally biased region" description="Gly residues" evidence="6">
    <location>
        <begin position="730"/>
        <end position="739"/>
    </location>
</feature>
<dbReference type="RefSeq" id="WP_318600513.1">
    <property type="nucleotide sequence ID" value="NZ_JAWSTH010000116.1"/>
</dbReference>
<dbReference type="PANTHER" id="PTHR33406">
    <property type="entry name" value="MEMBRANE PROTEIN MJ1562-RELATED"/>
    <property type="match status" value="1"/>
</dbReference>
<feature type="transmembrane region" description="Helical" evidence="7">
    <location>
        <begin position="313"/>
        <end position="334"/>
    </location>
</feature>
<protein>
    <submittedName>
        <fullName evidence="9">MMPL family transporter</fullName>
    </submittedName>
</protein>
<gene>
    <name evidence="9" type="ORF">R7226_27055</name>
</gene>
<dbReference type="EMBL" id="JAWSTH010000116">
    <property type="protein sequence ID" value="MDW5598044.1"/>
    <property type="molecule type" value="Genomic_DNA"/>
</dbReference>
<evidence type="ECO:0000256" key="6">
    <source>
        <dbReference type="SAM" id="MobiDB-lite"/>
    </source>
</evidence>
<reference evidence="10" key="1">
    <citation type="submission" date="2023-07" db="EMBL/GenBank/DDBJ databases">
        <title>Conexibacter stalactiti sp. nov., isolated from stalactites in a lava cave and emended description of the genus Conexibacter.</title>
        <authorList>
            <person name="Lee S.D."/>
        </authorList>
    </citation>
    <scope>NUCLEOTIDE SEQUENCE [LARGE SCALE GENOMIC DNA]</scope>
    <source>
        <strain evidence="10">KCTC 39840</strain>
    </source>
</reference>
<dbReference type="InterPro" id="IPR004869">
    <property type="entry name" value="MMPL_dom"/>
</dbReference>
<evidence type="ECO:0000256" key="3">
    <source>
        <dbReference type="ARBA" id="ARBA00022692"/>
    </source>
</evidence>
<comment type="subcellular location">
    <subcellularLocation>
        <location evidence="1">Cell membrane</location>
        <topology evidence="1">Multi-pass membrane protein</topology>
    </subcellularLocation>
</comment>
<dbReference type="Pfam" id="PF03176">
    <property type="entry name" value="MMPL"/>
    <property type="match status" value="2"/>
</dbReference>
<feature type="domain" description="SSD" evidence="8">
    <location>
        <begin position="193"/>
        <end position="333"/>
    </location>
</feature>
<dbReference type="SUPFAM" id="SSF82866">
    <property type="entry name" value="Multidrug efflux transporter AcrB transmembrane domain"/>
    <property type="match status" value="2"/>
</dbReference>
<feature type="transmembrane region" description="Helical" evidence="7">
    <location>
        <begin position="671"/>
        <end position="690"/>
    </location>
</feature>
<dbReference type="Proteomes" id="UP001284601">
    <property type="component" value="Unassembled WGS sequence"/>
</dbReference>
<evidence type="ECO:0000256" key="5">
    <source>
        <dbReference type="ARBA" id="ARBA00023136"/>
    </source>
</evidence>
<evidence type="ECO:0000259" key="8">
    <source>
        <dbReference type="PROSITE" id="PS50156"/>
    </source>
</evidence>
<evidence type="ECO:0000256" key="7">
    <source>
        <dbReference type="SAM" id="Phobius"/>
    </source>
</evidence>
<evidence type="ECO:0000313" key="10">
    <source>
        <dbReference type="Proteomes" id="UP001284601"/>
    </source>
</evidence>
<keyword evidence="3 7" id="KW-0812">Transmembrane</keyword>
<feature type="transmembrane region" description="Helical" evidence="7">
    <location>
        <begin position="235"/>
        <end position="255"/>
    </location>
</feature>
<feature type="transmembrane region" description="Helical" evidence="7">
    <location>
        <begin position="372"/>
        <end position="391"/>
    </location>
</feature>